<name>A0A9J2P0N9_ASCLU</name>
<accession>A0A9J2P0N9</accession>
<keyword evidence="1" id="KW-1185">Reference proteome</keyword>
<sequence>MTERTSRIYPIDIHEAQFRVLTAQMLLPALHSQCAVLCDALRVFGITAPKVSRLMNPGKGPLAVLASSTAAVVERVLSLKTCIGQDLICMCGVEGNSGAYGSVTPSHAFGNKDKCRRNKSAESAQHTTFKCRAAEKDHEAVELEATFV</sequence>
<dbReference type="WBParaSite" id="ALUE_0000334101-mRNA-1">
    <property type="protein sequence ID" value="ALUE_0000334101-mRNA-1"/>
    <property type="gene ID" value="ALUE_0000334101"/>
</dbReference>
<dbReference type="AlphaFoldDB" id="A0A9J2P0N9"/>
<reference evidence="2" key="1">
    <citation type="submission" date="2023-03" db="UniProtKB">
        <authorList>
            <consortium name="WormBaseParasite"/>
        </authorList>
    </citation>
    <scope>IDENTIFICATION</scope>
</reference>
<protein>
    <submittedName>
        <fullName evidence="2">Uncharacterized protein</fullName>
    </submittedName>
</protein>
<organism evidence="1 2">
    <name type="scientific">Ascaris lumbricoides</name>
    <name type="common">Giant roundworm</name>
    <dbReference type="NCBI Taxonomy" id="6252"/>
    <lineage>
        <taxon>Eukaryota</taxon>
        <taxon>Metazoa</taxon>
        <taxon>Ecdysozoa</taxon>
        <taxon>Nematoda</taxon>
        <taxon>Chromadorea</taxon>
        <taxon>Rhabditida</taxon>
        <taxon>Spirurina</taxon>
        <taxon>Ascaridomorpha</taxon>
        <taxon>Ascaridoidea</taxon>
        <taxon>Ascarididae</taxon>
        <taxon>Ascaris</taxon>
    </lineage>
</organism>
<evidence type="ECO:0000313" key="1">
    <source>
        <dbReference type="Proteomes" id="UP000036681"/>
    </source>
</evidence>
<dbReference type="Proteomes" id="UP000036681">
    <property type="component" value="Unplaced"/>
</dbReference>
<proteinExistence type="predicted"/>
<evidence type="ECO:0000313" key="2">
    <source>
        <dbReference type="WBParaSite" id="ALUE_0000334101-mRNA-1"/>
    </source>
</evidence>